<evidence type="ECO:0000313" key="3">
    <source>
        <dbReference type="Proteomes" id="UP000184038"/>
    </source>
</evidence>
<feature type="coiled-coil region" evidence="1">
    <location>
        <begin position="744"/>
        <end position="875"/>
    </location>
</feature>
<proteinExistence type="predicted"/>
<accession>A0A1M7G1K4</accession>
<dbReference type="STRING" id="1120996.SAMN02746066_00763"/>
<name>A0A1M7G1K4_9FIRM</name>
<evidence type="ECO:0000256" key="1">
    <source>
        <dbReference type="SAM" id="Coils"/>
    </source>
</evidence>
<dbReference type="OrthoDB" id="9815057at2"/>
<keyword evidence="3" id="KW-1185">Reference proteome</keyword>
<protein>
    <recommendedName>
        <fullName evidence="4">Chromosome segregation ATPase</fullName>
    </recommendedName>
</protein>
<feature type="coiled-coil region" evidence="1">
    <location>
        <begin position="319"/>
        <end position="379"/>
    </location>
</feature>
<organism evidence="2 3">
    <name type="scientific">Anaerosporobacter mobilis DSM 15930</name>
    <dbReference type="NCBI Taxonomy" id="1120996"/>
    <lineage>
        <taxon>Bacteria</taxon>
        <taxon>Bacillati</taxon>
        <taxon>Bacillota</taxon>
        <taxon>Clostridia</taxon>
        <taxon>Lachnospirales</taxon>
        <taxon>Lachnospiraceae</taxon>
        <taxon>Anaerosporobacter</taxon>
    </lineage>
</organism>
<evidence type="ECO:0000313" key="2">
    <source>
        <dbReference type="EMBL" id="SHM09958.1"/>
    </source>
</evidence>
<keyword evidence="1" id="KW-0175">Coiled coil</keyword>
<dbReference type="RefSeq" id="WP_073283080.1">
    <property type="nucleotide sequence ID" value="NZ_FRCP01000006.1"/>
</dbReference>
<sequence>MPHINRLRVNNVKYNFGTQYYDDFMMKPYGKNMLYDLANGGGKSVLMLLLLQTVIPNCTLDDKQPVEKLFRTSGGSTTIHSLIEWKLNDNNIKDGFQYMTTGFCAKKGTAQEEKDTASIDYFNYCIFYREYNENDIRNLPLINENERVTYSGLKQYLKELQRNPGLRVEVFDRKGEYQQFISNYGIYESEWEIIRGINKTEGHVRTYFETNYKTTRKVVEDLLIEEIIQKAYNRYLDGGNDSEDSMAQALLSIKDKLIELSQKKATVNFYDRQIEIIDGLKEQLSILDHVYTRDKELKTKLHQAYTYNERCIASKQAHYEQLCKEQDDLDQKMKHLEIIVEAAKLQKNETHLAQINKEIERLTREILLQEDMLARKQKDISLKESMNDYLEYLREKSNRDELKESLEAIKGGNKVEIQELNQLAFNKKVHVDKKVQDLETAKAELLDKLKEADEVLSDSGEEERNLDIERAIKENAFTMVEEKVVALQQKLNQMRKNVSLLFFEEITEAISQVEEENKASEGRLQAIRQELDSCQETMVMLKTSLQIKEEKKTRITTTIKEYEDWLEGYKIRQAEYEKLLEVYHIVSKDNCLQELEEQYKALVTKLVKCKEHIQINERYLTQLVERNLDVESEGLTKVKEYLEKRYKDKVMTGTAYLHTLPEKERERILRKIPILPYGLIVMEEYESLLEDRYFKRKDFGAYAIPILNLEEIKQGTISFAKKSITFAMREEELFYREERMAEEESVVRGEVEDEKEQLRRLEQQEEILKKDMDKVRYYLGEDRKKCAEVEQNHMKSKQELSSLSREIQELASDYMNREQSVKQMSDEITTITATMKENEQERVRLVEIEAVTTQKRGLEKESTQLRNACEELQSRYERICQLRDEWKTKHDQWKLQVDSVDKQLKFCKEQWTTLFLPYYKEGEFDVLSLLEEELDARFLGKKDAFEKEYSDLGDKERLLNSYINAMNRSLKAIAKRKISLATLEEMKNNHSLVAISEDIIQSENADYVHGEAILSKLRESMDEKKALKHQLGGKIEQARNVAEEKFGDVFKETLLRVTADTNIEEQKAALQVILQKKQNMKEEFALSERAIKVCENAKDDMERIYRQMELVKSKEVESIDIEDIEGFVKMLSRDLESIVKDTNRKREEFYQQLQKTAQTLELLKAYELAQELRTAVTVPGTLEESNDLKSNLEGVCDCIRLERARIEQGLEDMERIKQSFENQCLQRCDNVKAALERLPKLSKIMLDNEQIQMIGLSIPYVNEELQGQRMSDYIDSIVAGVDKYETPNEKIKYIRESLSLKRLFSVIVTDMNRIKLTLYKRERIKEQSRHLRYEEAVGSTGQSQGIYIQFLIAIINYITYMNSGNIDNKGLRKVIFIDNPFGAAKDVYIWEPIFELLKMNKVQLIVPARGTTPAITGKFDVNYILGQCLNDKKQQTVVVEYHSNVDTTEMEYIPLQYEQTSLFE</sequence>
<gene>
    <name evidence="2" type="ORF">SAMN02746066_00763</name>
</gene>
<evidence type="ECO:0008006" key="4">
    <source>
        <dbReference type="Google" id="ProtNLM"/>
    </source>
</evidence>
<feature type="coiled-coil region" evidence="1">
    <location>
        <begin position="1063"/>
        <end position="1114"/>
    </location>
</feature>
<feature type="coiled-coil region" evidence="1">
    <location>
        <begin position="435"/>
        <end position="537"/>
    </location>
</feature>
<reference evidence="2 3" key="1">
    <citation type="submission" date="2016-11" db="EMBL/GenBank/DDBJ databases">
        <authorList>
            <person name="Jaros S."/>
            <person name="Januszkiewicz K."/>
            <person name="Wedrychowicz H."/>
        </authorList>
    </citation>
    <scope>NUCLEOTIDE SEQUENCE [LARGE SCALE GENOMIC DNA]</scope>
    <source>
        <strain evidence="2 3">DSM 15930</strain>
    </source>
</reference>
<dbReference type="Proteomes" id="UP000184038">
    <property type="component" value="Unassembled WGS sequence"/>
</dbReference>
<dbReference type="EMBL" id="FRCP01000006">
    <property type="protein sequence ID" value="SHM09958.1"/>
    <property type="molecule type" value="Genomic_DNA"/>
</dbReference>